<dbReference type="SUPFAM" id="SSF47413">
    <property type="entry name" value="lambda repressor-like DNA-binding domains"/>
    <property type="match status" value="1"/>
</dbReference>
<reference evidence="1" key="2">
    <citation type="submission" date="2020-09" db="EMBL/GenBank/DDBJ databases">
        <authorList>
            <person name="Sun Q."/>
            <person name="Kim S."/>
        </authorList>
    </citation>
    <scope>NUCLEOTIDE SEQUENCE</scope>
    <source>
        <strain evidence="1">KCTC 12870</strain>
    </source>
</reference>
<evidence type="ECO:0000313" key="2">
    <source>
        <dbReference type="Proteomes" id="UP000642829"/>
    </source>
</evidence>
<comment type="caution">
    <text evidence="1">The sequence shown here is derived from an EMBL/GenBank/DDBJ whole genome shotgun (WGS) entry which is preliminary data.</text>
</comment>
<dbReference type="EMBL" id="BMXG01000010">
    <property type="protein sequence ID" value="GHC01969.1"/>
    <property type="molecule type" value="Genomic_DNA"/>
</dbReference>
<name>A0A8J3DBT1_9BACT</name>
<reference evidence="1" key="1">
    <citation type="journal article" date="2014" name="Int. J. Syst. Evol. Microbiol.">
        <title>Complete genome sequence of Corynebacterium casei LMG S-19264T (=DSM 44701T), isolated from a smear-ripened cheese.</title>
        <authorList>
            <consortium name="US DOE Joint Genome Institute (JGI-PGF)"/>
            <person name="Walter F."/>
            <person name="Albersmeier A."/>
            <person name="Kalinowski J."/>
            <person name="Ruckert C."/>
        </authorList>
    </citation>
    <scope>NUCLEOTIDE SEQUENCE</scope>
    <source>
        <strain evidence="1">KCTC 12870</strain>
    </source>
</reference>
<evidence type="ECO:0000313" key="1">
    <source>
        <dbReference type="EMBL" id="GHC01969.1"/>
    </source>
</evidence>
<dbReference type="GO" id="GO:0003677">
    <property type="term" value="F:DNA binding"/>
    <property type="evidence" value="ECO:0007669"/>
    <property type="project" value="InterPro"/>
</dbReference>
<dbReference type="RefSeq" id="WP_189514284.1">
    <property type="nucleotide sequence ID" value="NZ_BMXG01000010.1"/>
</dbReference>
<keyword evidence="2" id="KW-1185">Reference proteome</keyword>
<gene>
    <name evidence="1" type="ORF">GCM10007047_18050</name>
</gene>
<dbReference type="AlphaFoldDB" id="A0A8J3DBT1"/>
<accession>A0A8J3DBT1</accession>
<protein>
    <submittedName>
        <fullName evidence="1">Uncharacterized protein</fullName>
    </submittedName>
</protein>
<dbReference type="Proteomes" id="UP000642829">
    <property type="component" value="Unassembled WGS sequence"/>
</dbReference>
<sequence>MSRGNLSDPHLRDAYRMLHARGVTSSTLAAQLGTSRAYVSRMLAGEQRRGGRWVELRRLLTARELELLDKVRFTGRRWSFDNLRGSRRPRHETEKS</sequence>
<dbReference type="InterPro" id="IPR010982">
    <property type="entry name" value="Lambda_DNA-bd_dom_sf"/>
</dbReference>
<proteinExistence type="predicted"/>
<organism evidence="1 2">
    <name type="scientific">Cerasicoccus arenae</name>
    <dbReference type="NCBI Taxonomy" id="424488"/>
    <lineage>
        <taxon>Bacteria</taxon>
        <taxon>Pseudomonadati</taxon>
        <taxon>Verrucomicrobiota</taxon>
        <taxon>Opitutia</taxon>
        <taxon>Puniceicoccales</taxon>
        <taxon>Cerasicoccaceae</taxon>
        <taxon>Cerasicoccus</taxon>
    </lineage>
</organism>